<keyword evidence="2" id="KW-1185">Reference proteome</keyword>
<evidence type="ECO:0000313" key="1">
    <source>
        <dbReference type="EMBL" id="KAH7906669.1"/>
    </source>
</evidence>
<reference evidence="1" key="1">
    <citation type="journal article" date="2021" name="New Phytol.">
        <title>Evolutionary innovations through gain and loss of genes in the ectomycorrhizal Boletales.</title>
        <authorList>
            <person name="Wu G."/>
            <person name="Miyauchi S."/>
            <person name="Morin E."/>
            <person name="Kuo A."/>
            <person name="Drula E."/>
            <person name="Varga T."/>
            <person name="Kohler A."/>
            <person name="Feng B."/>
            <person name="Cao Y."/>
            <person name="Lipzen A."/>
            <person name="Daum C."/>
            <person name="Hundley H."/>
            <person name="Pangilinan J."/>
            <person name="Johnson J."/>
            <person name="Barry K."/>
            <person name="LaButti K."/>
            <person name="Ng V."/>
            <person name="Ahrendt S."/>
            <person name="Min B."/>
            <person name="Choi I.G."/>
            <person name="Park H."/>
            <person name="Plett J.M."/>
            <person name="Magnuson J."/>
            <person name="Spatafora J.W."/>
            <person name="Nagy L.G."/>
            <person name="Henrissat B."/>
            <person name="Grigoriev I.V."/>
            <person name="Yang Z.L."/>
            <person name="Xu J."/>
            <person name="Martin F.M."/>
        </authorList>
    </citation>
    <scope>NUCLEOTIDE SEQUENCE</scope>
    <source>
        <strain evidence="1">ATCC 28755</strain>
    </source>
</reference>
<evidence type="ECO:0000313" key="2">
    <source>
        <dbReference type="Proteomes" id="UP000790377"/>
    </source>
</evidence>
<gene>
    <name evidence="1" type="ORF">BJ138DRAFT_1174876</name>
</gene>
<name>A0ACB7ZZR7_9AGAM</name>
<dbReference type="EMBL" id="MU267989">
    <property type="protein sequence ID" value="KAH7906669.1"/>
    <property type="molecule type" value="Genomic_DNA"/>
</dbReference>
<protein>
    <submittedName>
        <fullName evidence="1">Uncharacterized protein</fullName>
    </submittedName>
</protein>
<proteinExistence type="predicted"/>
<sequence>MSFENFPLDKALYDVMVEPEGISFLKTQTGITDNEELKAHILDLQAKAYAVEPYPCIRAFRFTRLKISKLPAYNQALKLGREREGAILLDIGCCFGNDSRKAAQDGFPTHNIIASDLRKEFWELGHELFKTTPETFPARFIAGDAFDPSMLQVILPRNSVSTARPELSTLKSLNPLRGHISAIHASSFFHLFNEERQLHMARALAGLLSPEPGSVIFGSHGGIAQKGMATDDIFGQKFDIFCHCPESWIEMWDGQVFEKGTVKVEARLKELPMRDKAHDSLSLLAWSVTRL</sequence>
<organism evidence="1 2">
    <name type="scientific">Hygrophoropsis aurantiaca</name>
    <dbReference type="NCBI Taxonomy" id="72124"/>
    <lineage>
        <taxon>Eukaryota</taxon>
        <taxon>Fungi</taxon>
        <taxon>Dikarya</taxon>
        <taxon>Basidiomycota</taxon>
        <taxon>Agaricomycotina</taxon>
        <taxon>Agaricomycetes</taxon>
        <taxon>Agaricomycetidae</taxon>
        <taxon>Boletales</taxon>
        <taxon>Coniophorineae</taxon>
        <taxon>Hygrophoropsidaceae</taxon>
        <taxon>Hygrophoropsis</taxon>
    </lineage>
</organism>
<accession>A0ACB7ZZR7</accession>
<dbReference type="Proteomes" id="UP000790377">
    <property type="component" value="Unassembled WGS sequence"/>
</dbReference>
<comment type="caution">
    <text evidence="1">The sequence shown here is derived from an EMBL/GenBank/DDBJ whole genome shotgun (WGS) entry which is preliminary data.</text>
</comment>